<dbReference type="Gene3D" id="3.10.20.320">
    <property type="entry name" value="Putative peptidoglycan bound protein (lpxtg motif)"/>
    <property type="match status" value="1"/>
</dbReference>
<feature type="region of interest" description="Disordered" evidence="2">
    <location>
        <begin position="103"/>
        <end position="124"/>
    </location>
</feature>
<keyword evidence="3" id="KW-1133">Transmembrane helix</keyword>
<feature type="region of interest" description="Disordered" evidence="2">
    <location>
        <begin position="170"/>
        <end position="191"/>
    </location>
</feature>
<evidence type="ECO:0000259" key="4">
    <source>
        <dbReference type="Pfam" id="PF04650"/>
    </source>
</evidence>
<evidence type="ECO:0000313" key="6">
    <source>
        <dbReference type="Proteomes" id="UP000182712"/>
    </source>
</evidence>
<feature type="compositionally biased region" description="Low complexity" evidence="2">
    <location>
        <begin position="170"/>
        <end position="179"/>
    </location>
</feature>
<evidence type="ECO:0000256" key="2">
    <source>
        <dbReference type="SAM" id="MobiDB-lite"/>
    </source>
</evidence>
<dbReference type="NCBIfam" id="TIGR01168">
    <property type="entry name" value="YSIRK_signal"/>
    <property type="match status" value="1"/>
</dbReference>
<keyword evidence="3" id="KW-0472">Membrane</keyword>
<reference evidence="5 6" key="1">
    <citation type="submission" date="2016-10" db="EMBL/GenBank/DDBJ databases">
        <authorList>
            <person name="de Groot N.N."/>
        </authorList>
    </citation>
    <scope>NUCLEOTIDE SEQUENCE [LARGE SCALE GENOMIC DNA]</scope>
    <source>
        <strain evidence="5 6">VTM2R47</strain>
    </source>
</reference>
<gene>
    <name evidence="5" type="ORF">SAMN04487840_1311</name>
</gene>
<dbReference type="AlphaFoldDB" id="A0A1H9VRK1"/>
<feature type="domain" description="YSIRK Gram-positive signal peptide" evidence="4">
    <location>
        <begin position="17"/>
        <end position="41"/>
    </location>
</feature>
<dbReference type="RefSeq" id="WP_141768284.1">
    <property type="nucleotide sequence ID" value="NZ_FOGM01000031.1"/>
</dbReference>
<feature type="transmembrane region" description="Helical" evidence="3">
    <location>
        <begin position="27"/>
        <end position="50"/>
    </location>
</feature>
<sequence>MNEEFKIKRPSPMEREEKRYRYGIRKLNIGVASVAISLFIVFGGGSFVAADDITTTGSNEVIVANQESTTSSTDVLGEVSTDATTENQQATDDVVNETDVAASQAETTTPTDETVVQDNQTLSSEEEIRDIVDTPTEEVDTTIFTDTDSQNLDVADTKVLATSIRSASLLSSSNTSSTSEKNWTINEEPTAESKEIAENTATVTVADTPTSITKSDKTFDTSDIYGDPDDTRFTVAIFWLGNPFDDEGTTDSKGIILGDYNERNNTEYYVTISVPLDGSNTTVRFNLVDRATDTIVETIEGAPEELAGQTFTTLTTAAATDDYYLNYKITYTESEQEGGRVYINVGLAAFYNQDFDPTTLGGSAGTEAAGSTQVGSNNEGLYVWNAISPTLIGSVSNSFSATLPSLTQQHNYYWLVDYAQYKAYLEGNATYLSQKNGNEKLLSLLTQSGLSGGYYHIAEALEYSNYELIEAPTAHSTNSEGILVGEYQVGDRIMMSTTQNVKRIFTISDEDGSGYFEIWVLNPNVTGFEEYYNDTTYIPGGVTVENNTITEKVDEDSHYVLIFRSEVIRPGDYNTEYAYYDLTDISQQGTLNDNRDSNGLPTTIGPTNERYASTTADATNVYSYGRFFTPLINAPEYNTQNSSNGRIGGIRSSLKNTNETNAQNANWYYAEKGSVIVHYEDTDGNVIADSITVINHGDSGTSYDTTSSDLKPSTITTQDGTVYYLMVENNGVKQILEDDSVVDNMLLTYTTLETGTVEVMMNKNITYVYQKAGSVVVRYYVVDSSGNVVSSISGETTGIDKETVSAEEIDTSDAEPGVNYSTTDLKPTTITTSTGKVYRLLSSGYTDGILSDTDNTETYVSGSETGTVTSGKTAVVNYYYEEIPSNVVVNYYGIIAGGNVALSGTTTGIVKTSVSSSETDLSDVVQGTSYDTTDLRPTYIKDISGVTWKYVRTDGYSETGVTAVTIDDAGNVTDTKEVNYYYQVVKGDVLVHYYSVDADGNVV</sequence>
<dbReference type="Pfam" id="PF04650">
    <property type="entry name" value="YSIRK_signal"/>
    <property type="match status" value="1"/>
</dbReference>
<dbReference type="EMBL" id="FOGM01000031">
    <property type="protein sequence ID" value="SES24169.1"/>
    <property type="molecule type" value="Genomic_DNA"/>
</dbReference>
<feature type="non-terminal residue" evidence="5">
    <location>
        <position position="1003"/>
    </location>
</feature>
<organism evidence="5 6">
    <name type="scientific">Streptococcus gallolyticus</name>
    <dbReference type="NCBI Taxonomy" id="315405"/>
    <lineage>
        <taxon>Bacteria</taxon>
        <taxon>Bacillati</taxon>
        <taxon>Bacillota</taxon>
        <taxon>Bacilli</taxon>
        <taxon>Lactobacillales</taxon>
        <taxon>Streptococcaceae</taxon>
        <taxon>Streptococcus</taxon>
    </lineage>
</organism>
<protein>
    <submittedName>
        <fullName evidence="5">Signal peptide-containing protein, YSIRK family</fullName>
    </submittedName>
</protein>
<dbReference type="InterPro" id="IPR005877">
    <property type="entry name" value="YSIRK_signal_dom"/>
</dbReference>
<accession>A0A1H9VRK1</accession>
<evidence type="ECO:0000313" key="5">
    <source>
        <dbReference type="EMBL" id="SES24169.1"/>
    </source>
</evidence>
<dbReference type="Proteomes" id="UP000182712">
    <property type="component" value="Unassembled WGS sequence"/>
</dbReference>
<evidence type="ECO:0000256" key="3">
    <source>
        <dbReference type="SAM" id="Phobius"/>
    </source>
</evidence>
<feature type="region of interest" description="Disordered" evidence="2">
    <location>
        <begin position="590"/>
        <end position="610"/>
    </location>
</feature>
<name>A0A1H9VRK1_9STRE</name>
<keyword evidence="1" id="KW-0732">Signal</keyword>
<proteinExistence type="predicted"/>
<evidence type="ECO:0000256" key="1">
    <source>
        <dbReference type="ARBA" id="ARBA00022729"/>
    </source>
</evidence>
<feature type="compositionally biased region" description="Polar residues" evidence="2">
    <location>
        <begin position="104"/>
        <end position="123"/>
    </location>
</feature>
<keyword evidence="3" id="KW-0812">Transmembrane</keyword>